<proteinExistence type="predicted"/>
<evidence type="ECO:0000256" key="2">
    <source>
        <dbReference type="ARBA" id="ARBA00023125"/>
    </source>
</evidence>
<dbReference type="PANTHER" id="PTHR30055">
    <property type="entry name" value="HTH-TYPE TRANSCRIPTIONAL REGULATOR RUTR"/>
    <property type="match status" value="1"/>
</dbReference>
<feature type="domain" description="HTH tetR-type" evidence="5">
    <location>
        <begin position="6"/>
        <end position="66"/>
    </location>
</feature>
<sequence>MVYPAKLTPEAIFQAALDLLEGGGDGALNMRALAERLSVRPSSLYRHYPDRAALVAALEDHAALALHGALREASRDLPPGEALGAAAHAYLDYARAHPHLYGLMLAPRAPAPAGPGPGKDLWNHVLHLVGAVTGQPDDTGAAVAYWAFLHGYVQLERSGGFGLSGPRGGFERGLDALIRGLSPVLP</sequence>
<dbReference type="Gene3D" id="1.10.357.10">
    <property type="entry name" value="Tetracycline Repressor, domain 2"/>
    <property type="match status" value="1"/>
</dbReference>
<accession>A0ABM8AEP5</accession>
<evidence type="ECO:0000256" key="3">
    <source>
        <dbReference type="ARBA" id="ARBA00023163"/>
    </source>
</evidence>
<keyword evidence="7" id="KW-1185">Reference proteome</keyword>
<evidence type="ECO:0000313" key="6">
    <source>
        <dbReference type="EMBL" id="BDP42113.1"/>
    </source>
</evidence>
<dbReference type="EMBL" id="AP026560">
    <property type="protein sequence ID" value="BDP42113.1"/>
    <property type="molecule type" value="Genomic_DNA"/>
</dbReference>
<organism evidence="6 7">
    <name type="scientific">Deinococcus aetherius</name>
    <dbReference type="NCBI Taxonomy" id="200252"/>
    <lineage>
        <taxon>Bacteria</taxon>
        <taxon>Thermotogati</taxon>
        <taxon>Deinococcota</taxon>
        <taxon>Deinococci</taxon>
        <taxon>Deinococcales</taxon>
        <taxon>Deinococcaceae</taxon>
        <taxon>Deinococcus</taxon>
    </lineage>
</organism>
<evidence type="ECO:0000256" key="1">
    <source>
        <dbReference type="ARBA" id="ARBA00023015"/>
    </source>
</evidence>
<dbReference type="InterPro" id="IPR025996">
    <property type="entry name" value="MT1864/Rv1816-like_C"/>
</dbReference>
<dbReference type="InterPro" id="IPR050109">
    <property type="entry name" value="HTH-type_TetR-like_transc_reg"/>
</dbReference>
<dbReference type="SUPFAM" id="SSF46689">
    <property type="entry name" value="Homeodomain-like"/>
    <property type="match status" value="1"/>
</dbReference>
<keyword evidence="1" id="KW-0805">Transcription regulation</keyword>
<dbReference type="InterPro" id="IPR001647">
    <property type="entry name" value="HTH_TetR"/>
</dbReference>
<evidence type="ECO:0000259" key="5">
    <source>
        <dbReference type="PROSITE" id="PS50977"/>
    </source>
</evidence>
<dbReference type="Pfam" id="PF00440">
    <property type="entry name" value="TetR_N"/>
    <property type="match status" value="1"/>
</dbReference>
<evidence type="ECO:0000256" key="4">
    <source>
        <dbReference type="PROSITE-ProRule" id="PRU00335"/>
    </source>
</evidence>
<dbReference type="Gene3D" id="1.10.10.60">
    <property type="entry name" value="Homeodomain-like"/>
    <property type="match status" value="1"/>
</dbReference>
<dbReference type="RefSeq" id="WP_264774823.1">
    <property type="nucleotide sequence ID" value="NZ_AP026560.1"/>
</dbReference>
<dbReference type="Proteomes" id="UP001064971">
    <property type="component" value="Chromosome"/>
</dbReference>
<dbReference type="PROSITE" id="PS50977">
    <property type="entry name" value="HTH_TETR_2"/>
    <property type="match status" value="1"/>
</dbReference>
<evidence type="ECO:0000313" key="7">
    <source>
        <dbReference type="Proteomes" id="UP001064971"/>
    </source>
</evidence>
<dbReference type="InterPro" id="IPR036271">
    <property type="entry name" value="Tet_transcr_reg_TetR-rel_C_sf"/>
</dbReference>
<dbReference type="SUPFAM" id="SSF48498">
    <property type="entry name" value="Tetracyclin repressor-like, C-terminal domain"/>
    <property type="match status" value="1"/>
</dbReference>
<gene>
    <name evidence="6" type="ORF">DAETH_20820</name>
</gene>
<dbReference type="PANTHER" id="PTHR30055:SF239">
    <property type="entry name" value="TRANSCRIPTIONAL REGULATORY PROTEIN"/>
    <property type="match status" value="1"/>
</dbReference>
<keyword evidence="2 4" id="KW-0238">DNA-binding</keyword>
<dbReference type="InterPro" id="IPR009057">
    <property type="entry name" value="Homeodomain-like_sf"/>
</dbReference>
<reference evidence="6" key="1">
    <citation type="submission" date="2022-07" db="EMBL/GenBank/DDBJ databases">
        <title>Complete Genome Sequence of the Radioresistant Bacterium Deinococcus aetherius ST0316, Isolated from the Air Dust collected in Lower Stratosphere above Japan.</title>
        <authorList>
            <person name="Satoh K."/>
            <person name="Hagiwara K."/>
            <person name="Katsumata K."/>
            <person name="Kubo A."/>
            <person name="Yokobori S."/>
            <person name="Yamagishi A."/>
            <person name="Oono Y."/>
            <person name="Narumi I."/>
        </authorList>
    </citation>
    <scope>NUCLEOTIDE SEQUENCE</scope>
    <source>
        <strain evidence="6">ST0316</strain>
    </source>
</reference>
<protein>
    <submittedName>
        <fullName evidence="6">TetR family transcriptional regulator</fullName>
    </submittedName>
</protein>
<keyword evidence="3" id="KW-0804">Transcription</keyword>
<dbReference type="Pfam" id="PF13305">
    <property type="entry name" value="TetR_C_33"/>
    <property type="match status" value="1"/>
</dbReference>
<name>A0ABM8AEP5_9DEIO</name>
<feature type="DNA-binding region" description="H-T-H motif" evidence="4">
    <location>
        <begin position="29"/>
        <end position="48"/>
    </location>
</feature>